<organism evidence="1 2">
    <name type="scientific">Acidiphilium rubrum</name>
    <dbReference type="NCBI Taxonomy" id="526"/>
    <lineage>
        <taxon>Bacteria</taxon>
        <taxon>Pseudomonadati</taxon>
        <taxon>Pseudomonadota</taxon>
        <taxon>Alphaproteobacteria</taxon>
        <taxon>Acetobacterales</taxon>
        <taxon>Acidocellaceae</taxon>
        <taxon>Acidiphilium</taxon>
    </lineage>
</organism>
<comment type="caution">
    <text evidence="1">The sequence shown here is derived from an EMBL/GenBank/DDBJ whole genome shotgun (WGS) entry which is preliminary data.</text>
</comment>
<protein>
    <submittedName>
        <fullName evidence="1">Uncharacterized protein</fullName>
    </submittedName>
</protein>
<name>A0A8G2CNN3_ACIRU</name>
<dbReference type="EMBL" id="FTNE01000036">
    <property type="protein sequence ID" value="SIR47150.1"/>
    <property type="molecule type" value="Genomic_DNA"/>
</dbReference>
<proteinExistence type="predicted"/>
<sequence length="182" mass="20646">MAVEPIAYNVIRFPLELVRPDTRALRQIEPDYFEMDEVVIARNQDGNEPNWVPDYAGEAEAETLPMIEAIDRTDPAAYVAALKKLVADAVAAAVPVCRAWLLIRHEYLARRQRAHANPDSGFFSRMLGDYISRYHHNLEAAYKAAQRAHGIERAATFAIDGKQWQPFDPNDVSWMDLGRVSH</sequence>
<evidence type="ECO:0000313" key="2">
    <source>
        <dbReference type="Proteomes" id="UP000186308"/>
    </source>
</evidence>
<dbReference type="Proteomes" id="UP000186308">
    <property type="component" value="Unassembled WGS sequence"/>
</dbReference>
<accession>A0A8G2CNN3</accession>
<dbReference type="AlphaFoldDB" id="A0A8G2CNN3"/>
<gene>
    <name evidence="1" type="ORF">SAMN05421828_13615</name>
</gene>
<keyword evidence="2" id="KW-1185">Reference proteome</keyword>
<reference evidence="1 2" key="1">
    <citation type="submission" date="2017-01" db="EMBL/GenBank/DDBJ databases">
        <authorList>
            <person name="Varghese N."/>
            <person name="Submissions S."/>
        </authorList>
    </citation>
    <scope>NUCLEOTIDE SEQUENCE [LARGE SCALE GENOMIC DNA]</scope>
    <source>
        <strain evidence="1 2">ATCC 35905</strain>
    </source>
</reference>
<evidence type="ECO:0000313" key="1">
    <source>
        <dbReference type="EMBL" id="SIR47150.1"/>
    </source>
</evidence>